<dbReference type="Proteomes" id="UP000682811">
    <property type="component" value="Unassembled WGS sequence"/>
</dbReference>
<dbReference type="AlphaFoldDB" id="A0A919YBN0"/>
<dbReference type="RefSeq" id="WP_212979270.1">
    <property type="nucleotide sequence ID" value="NZ_AP025343.1"/>
</dbReference>
<keyword evidence="3" id="KW-0436">Ligase</keyword>
<dbReference type="InterPro" id="IPR042099">
    <property type="entry name" value="ANL_N_sf"/>
</dbReference>
<organism evidence="3 4">
    <name type="scientific">Paenibacillus azoreducens</name>
    <dbReference type="NCBI Taxonomy" id="116718"/>
    <lineage>
        <taxon>Bacteria</taxon>
        <taxon>Bacillati</taxon>
        <taxon>Bacillota</taxon>
        <taxon>Bacilli</taxon>
        <taxon>Bacillales</taxon>
        <taxon>Paenibacillaceae</taxon>
        <taxon>Paenibacillus</taxon>
    </lineage>
</organism>
<keyword evidence="4" id="KW-1185">Reference proteome</keyword>
<dbReference type="InterPro" id="IPR025110">
    <property type="entry name" value="AMP-bd_C"/>
</dbReference>
<dbReference type="InterPro" id="IPR000873">
    <property type="entry name" value="AMP-dep_synth/lig_dom"/>
</dbReference>
<dbReference type="PANTHER" id="PTHR43767">
    <property type="entry name" value="LONG-CHAIN-FATTY-ACID--COA LIGASE"/>
    <property type="match status" value="1"/>
</dbReference>
<evidence type="ECO:0000313" key="3">
    <source>
        <dbReference type="EMBL" id="GIO48636.1"/>
    </source>
</evidence>
<evidence type="ECO:0000259" key="2">
    <source>
        <dbReference type="Pfam" id="PF13193"/>
    </source>
</evidence>
<accession>A0A919YBN0</accession>
<proteinExistence type="predicted"/>
<reference evidence="3 4" key="1">
    <citation type="submission" date="2021-03" db="EMBL/GenBank/DDBJ databases">
        <title>Antimicrobial resistance genes in bacteria isolated from Japanese honey, and their potential for conferring macrolide and lincosamide resistance in the American foulbrood pathogen Paenibacillus larvae.</title>
        <authorList>
            <person name="Okamoto M."/>
            <person name="Kumagai M."/>
            <person name="Kanamori H."/>
            <person name="Takamatsu D."/>
        </authorList>
    </citation>
    <scope>NUCLEOTIDE SEQUENCE [LARGE SCALE GENOMIC DNA]</scope>
    <source>
        <strain evidence="3 4">J34TS1</strain>
    </source>
</reference>
<dbReference type="GO" id="GO:0016878">
    <property type="term" value="F:acid-thiol ligase activity"/>
    <property type="evidence" value="ECO:0007669"/>
    <property type="project" value="UniProtKB-ARBA"/>
</dbReference>
<name>A0A919YBN0_9BACL</name>
<dbReference type="Pfam" id="PF00501">
    <property type="entry name" value="AMP-binding"/>
    <property type="match status" value="1"/>
</dbReference>
<dbReference type="Gene3D" id="3.30.300.30">
    <property type="match status" value="1"/>
</dbReference>
<protein>
    <submittedName>
        <fullName evidence="3">Long-chain-fatty-acid--CoA ligase</fullName>
    </submittedName>
</protein>
<dbReference type="NCBIfam" id="NF006181">
    <property type="entry name" value="PRK08314.1"/>
    <property type="match status" value="1"/>
</dbReference>
<sequence>MTRSHFAFWPARMPVTLTVPDTTLSDNLEVTARRYPDRTAIIYYDQIITYRMLIDEVNRMAAYLMHLGVNKGDRVLIYMQNSPQFIISYYAILRCGGIVVPINPMNLTEELFFYIKDGSIRIGLVSQELYPRIEPLLATSCLERIILAAYSDYCVNPGMDAPDFVKAPRLEAGSPQVIPWMEAMQTAAETLPFPETAGSDLAVLPYTSGTTGEPKGCMHTHKSVQANVVSAALWGELTTESIVLSTLPLFHVTGMVHGMHAPIYMGAAIVMMTRWDRLTAARFIETRKCTHWTGISTMVVDFLSNPQLSQYDLSSLIVINGGGAGLPEAVGEKLYQATGLRFVEGYGLSETMAQTHFNPLDRPKLQCLGVPSFDVDARIIDPITLEEKGPREEGEIMVNGPQLFQGYWNNPSETKNAFVEIDGKPFFRSGDIGYCDEEGYFFYVERLKRMINASGFKVWPNEVESILYKNPAIKEVCVIGVPDKRKGEEIKAYVVLQEDKRGSVEADDIIRWAQQHMAAYKYPRLVEIVASLPMTGSGKILWRKLQEEARKQANRED</sequence>
<feature type="domain" description="AMP-dependent synthetase/ligase" evidence="1">
    <location>
        <begin position="29"/>
        <end position="408"/>
    </location>
</feature>
<dbReference type="PANTHER" id="PTHR43767:SF1">
    <property type="entry name" value="NONRIBOSOMAL PEPTIDE SYNTHASE PES1 (EUROFUNG)-RELATED"/>
    <property type="match status" value="1"/>
</dbReference>
<feature type="domain" description="AMP-binding enzyme C-terminal" evidence="2">
    <location>
        <begin position="462"/>
        <end position="539"/>
    </location>
</feature>
<comment type="caution">
    <text evidence="3">The sequence shown here is derived from an EMBL/GenBank/DDBJ whole genome shotgun (WGS) entry which is preliminary data.</text>
</comment>
<dbReference type="EMBL" id="BORT01000015">
    <property type="protein sequence ID" value="GIO48636.1"/>
    <property type="molecule type" value="Genomic_DNA"/>
</dbReference>
<dbReference type="InterPro" id="IPR050237">
    <property type="entry name" value="ATP-dep_AMP-bd_enzyme"/>
</dbReference>
<dbReference type="SUPFAM" id="SSF56801">
    <property type="entry name" value="Acetyl-CoA synthetase-like"/>
    <property type="match status" value="1"/>
</dbReference>
<dbReference type="InterPro" id="IPR045851">
    <property type="entry name" value="AMP-bd_C_sf"/>
</dbReference>
<gene>
    <name evidence="3" type="ORF">J34TS1_34010</name>
</gene>
<evidence type="ECO:0000313" key="4">
    <source>
        <dbReference type="Proteomes" id="UP000682811"/>
    </source>
</evidence>
<dbReference type="Gene3D" id="3.40.50.12780">
    <property type="entry name" value="N-terminal domain of ligase-like"/>
    <property type="match status" value="1"/>
</dbReference>
<dbReference type="PROSITE" id="PS00455">
    <property type="entry name" value="AMP_BINDING"/>
    <property type="match status" value="1"/>
</dbReference>
<dbReference type="Pfam" id="PF13193">
    <property type="entry name" value="AMP-binding_C"/>
    <property type="match status" value="1"/>
</dbReference>
<dbReference type="InterPro" id="IPR020845">
    <property type="entry name" value="AMP-binding_CS"/>
</dbReference>
<evidence type="ECO:0000259" key="1">
    <source>
        <dbReference type="Pfam" id="PF00501"/>
    </source>
</evidence>